<proteinExistence type="predicted"/>
<dbReference type="PANTHER" id="PTHR34115">
    <property type="entry name" value="PROTEIN, PUTATIVE-RELATED"/>
    <property type="match status" value="1"/>
</dbReference>
<keyword evidence="1" id="KW-1133">Transmembrane helix</keyword>
<dbReference type="Gramene" id="QL07p012771:mrna">
    <property type="protein sequence ID" value="QL07p012771:mrna:CDS:1"/>
    <property type="gene ID" value="QL07p012771"/>
</dbReference>
<dbReference type="Proteomes" id="UP000594261">
    <property type="component" value="Chromosome 7"/>
</dbReference>
<evidence type="ECO:0000256" key="1">
    <source>
        <dbReference type="SAM" id="Phobius"/>
    </source>
</evidence>
<dbReference type="EnsemblPlants" id="QL07p012771:mrna">
    <property type="protein sequence ID" value="QL07p012771:mrna:CDS:1"/>
    <property type="gene ID" value="QL07p012771"/>
</dbReference>
<dbReference type="InterPro" id="IPR053258">
    <property type="entry name" value="Ca-permeable_cation_channel"/>
</dbReference>
<feature type="transmembrane region" description="Helical" evidence="1">
    <location>
        <begin position="134"/>
        <end position="154"/>
    </location>
</feature>
<reference evidence="2" key="2">
    <citation type="submission" date="2021-01" db="UniProtKB">
        <authorList>
            <consortium name="EnsemblPlants"/>
        </authorList>
    </citation>
    <scope>IDENTIFICATION</scope>
</reference>
<sequence>MANVARSFPEGHLSFNVTFIATKNTFLLAHEQLMPSSLHVIFAFMIPVVITLLGQKYQGKAITPFDTHPITMTFGISCFLAYCLAYGFELKSHVAHQPPTHAATLGRSLVVFGSLSLVSFLSILFPVSVQPILFGLHTLLLMGFPLHAQVSKLFGARERRERHKSHRSYWNVAATTFREGSILPL</sequence>
<name>A0A7N2M2Z4_QUELO</name>
<keyword evidence="1" id="KW-0812">Transmembrane</keyword>
<evidence type="ECO:0000313" key="2">
    <source>
        <dbReference type="EnsemblPlants" id="QL07p012771:mrna:CDS:1"/>
    </source>
</evidence>
<dbReference type="InParanoid" id="A0A7N2M2Z4"/>
<organism evidence="2 3">
    <name type="scientific">Quercus lobata</name>
    <name type="common">Valley oak</name>
    <dbReference type="NCBI Taxonomy" id="97700"/>
    <lineage>
        <taxon>Eukaryota</taxon>
        <taxon>Viridiplantae</taxon>
        <taxon>Streptophyta</taxon>
        <taxon>Embryophyta</taxon>
        <taxon>Tracheophyta</taxon>
        <taxon>Spermatophyta</taxon>
        <taxon>Magnoliopsida</taxon>
        <taxon>eudicotyledons</taxon>
        <taxon>Gunneridae</taxon>
        <taxon>Pentapetalae</taxon>
        <taxon>rosids</taxon>
        <taxon>fabids</taxon>
        <taxon>Fagales</taxon>
        <taxon>Fagaceae</taxon>
        <taxon>Quercus</taxon>
    </lineage>
</organism>
<feature type="transmembrane region" description="Helical" evidence="1">
    <location>
        <begin position="69"/>
        <end position="88"/>
    </location>
</feature>
<dbReference type="OMA" id="ITHVLAM"/>
<accession>A0A7N2M2Z4</accession>
<dbReference type="AlphaFoldDB" id="A0A7N2M2Z4"/>
<dbReference type="PANTHER" id="PTHR34115:SF5">
    <property type="entry name" value="PROTEIN, PUTATIVE-RELATED"/>
    <property type="match status" value="1"/>
</dbReference>
<reference evidence="2 3" key="1">
    <citation type="journal article" date="2016" name="G3 (Bethesda)">
        <title>First Draft Assembly and Annotation of the Genome of a California Endemic Oak Quercus lobata Nee (Fagaceae).</title>
        <authorList>
            <person name="Sork V.L."/>
            <person name="Fitz-Gibbon S.T."/>
            <person name="Puiu D."/>
            <person name="Crepeau M."/>
            <person name="Gugger P.F."/>
            <person name="Sherman R."/>
            <person name="Stevens K."/>
            <person name="Langley C.H."/>
            <person name="Pellegrini M."/>
            <person name="Salzberg S.L."/>
        </authorList>
    </citation>
    <scope>NUCLEOTIDE SEQUENCE [LARGE SCALE GENOMIC DNA]</scope>
    <source>
        <strain evidence="2 3">cv. SW786</strain>
    </source>
</reference>
<feature type="transmembrane region" description="Helical" evidence="1">
    <location>
        <begin position="109"/>
        <end position="128"/>
    </location>
</feature>
<dbReference type="EMBL" id="LRBV02000007">
    <property type="status" value="NOT_ANNOTATED_CDS"/>
    <property type="molecule type" value="Genomic_DNA"/>
</dbReference>
<keyword evidence="1" id="KW-0472">Membrane</keyword>
<evidence type="ECO:0000313" key="3">
    <source>
        <dbReference type="Proteomes" id="UP000594261"/>
    </source>
</evidence>
<protein>
    <submittedName>
        <fullName evidence="2">Uncharacterized protein</fullName>
    </submittedName>
</protein>
<feature type="transmembrane region" description="Helical" evidence="1">
    <location>
        <begin position="38"/>
        <end position="57"/>
    </location>
</feature>
<keyword evidence="3" id="KW-1185">Reference proteome</keyword>